<gene>
    <name evidence="4" type="ORF">G4B88_010563</name>
</gene>
<dbReference type="GO" id="GO:0009903">
    <property type="term" value="P:chloroplast avoidance movement"/>
    <property type="evidence" value="ECO:0007669"/>
    <property type="project" value="TreeGrafter"/>
</dbReference>
<evidence type="ECO:0000256" key="2">
    <source>
        <dbReference type="ARBA" id="ARBA00023054"/>
    </source>
</evidence>
<reference evidence="4 5" key="1">
    <citation type="journal article" date="2020" name="bioRxiv">
        <title>Sequence and annotation of 42 cannabis genomes reveals extensive copy number variation in cannabinoid synthesis and pathogen resistance genes.</title>
        <authorList>
            <person name="Mckernan K.J."/>
            <person name="Helbert Y."/>
            <person name="Kane L.T."/>
            <person name="Ebling H."/>
            <person name="Zhang L."/>
            <person name="Liu B."/>
            <person name="Eaton Z."/>
            <person name="Mclaughlin S."/>
            <person name="Kingan S."/>
            <person name="Baybayan P."/>
            <person name="Concepcion G."/>
            <person name="Jordan M."/>
            <person name="Riva A."/>
            <person name="Barbazuk W."/>
            <person name="Harkins T."/>
        </authorList>
    </citation>
    <scope>NUCLEOTIDE SEQUENCE [LARGE SCALE GENOMIC DNA]</scope>
    <source>
        <strain evidence="5">cv. Jamaican Lion 4</strain>
        <tissue evidence="4">Leaf</tissue>
    </source>
</reference>
<dbReference type="EMBL" id="JAATIQ010000130">
    <property type="protein sequence ID" value="KAF4379169.1"/>
    <property type="molecule type" value="Genomic_DNA"/>
</dbReference>
<evidence type="ECO:0000256" key="1">
    <source>
        <dbReference type="ARBA" id="ARBA00005485"/>
    </source>
</evidence>
<feature type="coiled-coil region" evidence="3">
    <location>
        <begin position="60"/>
        <end position="171"/>
    </location>
</feature>
<feature type="coiled-coil region" evidence="3">
    <location>
        <begin position="239"/>
        <end position="348"/>
    </location>
</feature>
<evidence type="ECO:0000313" key="5">
    <source>
        <dbReference type="Proteomes" id="UP000583929"/>
    </source>
</evidence>
<dbReference type="InterPro" id="IPR008545">
    <property type="entry name" value="Web"/>
</dbReference>
<dbReference type="AlphaFoldDB" id="A0A7J6GAM2"/>
<feature type="coiled-coil region" evidence="3">
    <location>
        <begin position="380"/>
        <end position="435"/>
    </location>
</feature>
<dbReference type="PANTHER" id="PTHR32054:SF42">
    <property type="entry name" value="WEB FAMILY PROTEIN"/>
    <property type="match status" value="1"/>
</dbReference>
<dbReference type="GO" id="GO:0005829">
    <property type="term" value="C:cytosol"/>
    <property type="evidence" value="ECO:0007669"/>
    <property type="project" value="TreeGrafter"/>
</dbReference>
<protein>
    <recommendedName>
        <fullName evidence="6">WEB family protein</fullName>
    </recommendedName>
</protein>
<keyword evidence="5" id="KW-1185">Reference proteome</keyword>
<comment type="similarity">
    <text evidence="1">Belongs to the WEB family.</text>
</comment>
<comment type="caution">
    <text evidence="4">The sequence shown here is derived from an EMBL/GenBank/DDBJ whole genome shotgun (WGS) entry which is preliminary data.</text>
</comment>
<evidence type="ECO:0008006" key="6">
    <source>
        <dbReference type="Google" id="ProtNLM"/>
    </source>
</evidence>
<accession>A0A7J6GAM2</accession>
<proteinExistence type="inferred from homology"/>
<dbReference type="Pfam" id="PF05701">
    <property type="entry name" value="WEMBL"/>
    <property type="match status" value="1"/>
</dbReference>
<dbReference type="GO" id="GO:0009904">
    <property type="term" value="P:chloroplast accumulation movement"/>
    <property type="evidence" value="ECO:0007669"/>
    <property type="project" value="TreeGrafter"/>
</dbReference>
<evidence type="ECO:0000256" key="3">
    <source>
        <dbReference type="SAM" id="Coils"/>
    </source>
</evidence>
<keyword evidence="2 3" id="KW-0175">Coiled coil</keyword>
<dbReference type="Proteomes" id="UP000583929">
    <property type="component" value="Unassembled WGS sequence"/>
</dbReference>
<name>A0A7J6GAM2_CANSA</name>
<organism evidence="4 5">
    <name type="scientific">Cannabis sativa</name>
    <name type="common">Hemp</name>
    <name type="synonym">Marijuana</name>
    <dbReference type="NCBI Taxonomy" id="3483"/>
    <lineage>
        <taxon>Eukaryota</taxon>
        <taxon>Viridiplantae</taxon>
        <taxon>Streptophyta</taxon>
        <taxon>Embryophyta</taxon>
        <taxon>Tracheophyta</taxon>
        <taxon>Spermatophyta</taxon>
        <taxon>Magnoliopsida</taxon>
        <taxon>eudicotyledons</taxon>
        <taxon>Gunneridae</taxon>
        <taxon>Pentapetalae</taxon>
        <taxon>rosids</taxon>
        <taxon>fabids</taxon>
        <taxon>Rosales</taxon>
        <taxon>Cannabaceae</taxon>
        <taxon>Cannabis</taxon>
    </lineage>
</organism>
<sequence length="548" mass="62241">MSNLRIKFSEKVSSSPRTEVGEIDTRAPFQSVKAAVNLFGVVASPKGRPVIKRRASSENVLHKETELVLAQRELNKIKENLEKVETTKSRAISELERAKKTLYELTTKLNAVKDSKQTANAAAEVVKERAKKLEVEKSKKLIGTEAWKTELDQIRKEYASTVIELDATKQELNMIRQDFDAALEAKLAAFQQAGEAQRLAKVNSEKAVEFSRQIAEMRASAGQFKLAFIQAQEEQSKLIQEREASLQSYIIAKEEAKEKLESLKKEVNIVQNQEARDLEVKLDETNAEIEVLQEEMRKSHAVEMDNVRIVTMELNEATATLQKASEEESSLKSLVNSLKLELENVKKEMETESLFANYDAEILNKKQKEIELSDELSFKLKNLLEETNSARQEEEEMKNKANKMKQEADKFQGVAQEAEKKLELTLIEAEKVKEAEQKVLDAVKVVNAESNAKIKLSLEKFQSFTKKVQEFQNMADAKEAENEAHVGEIKQRKMEAERKVEANLKAIEEIKIATDMALRKAEMADSAKTVVEGELHKWRQQQEQRNGS</sequence>
<dbReference type="PANTHER" id="PTHR32054">
    <property type="entry name" value="HEAVY CHAIN, PUTATIVE, EXPRESSED-RELATED-RELATED"/>
    <property type="match status" value="1"/>
</dbReference>
<evidence type="ECO:0000313" key="4">
    <source>
        <dbReference type="EMBL" id="KAF4379169.1"/>
    </source>
</evidence>